<feature type="chain" id="PRO_5046004714" evidence="2">
    <location>
        <begin position="23"/>
        <end position="527"/>
    </location>
</feature>
<dbReference type="InterPro" id="IPR013431">
    <property type="entry name" value="Delta_60_rpt"/>
</dbReference>
<proteinExistence type="predicted"/>
<dbReference type="Pfam" id="PF17164">
    <property type="entry name" value="DUF5122"/>
    <property type="match status" value="7"/>
</dbReference>
<dbReference type="NCBIfam" id="TIGR02608">
    <property type="entry name" value="delta_60_rpt"/>
    <property type="match status" value="8"/>
</dbReference>
<evidence type="ECO:0000256" key="1">
    <source>
        <dbReference type="ARBA" id="ARBA00022729"/>
    </source>
</evidence>
<evidence type="ECO:0000313" key="4">
    <source>
        <dbReference type="EMBL" id="MFB9056900.1"/>
    </source>
</evidence>
<keyword evidence="1 2" id="KW-0732">Signal</keyword>
<organism evidence="4 5">
    <name type="scientific">Mariniflexile ostreae</name>
    <dbReference type="NCBI Taxonomy" id="1520892"/>
    <lineage>
        <taxon>Bacteria</taxon>
        <taxon>Pseudomonadati</taxon>
        <taxon>Bacteroidota</taxon>
        <taxon>Flavobacteriia</taxon>
        <taxon>Flavobacteriales</taxon>
        <taxon>Flavobacteriaceae</taxon>
        <taxon>Mariniflexile</taxon>
    </lineage>
</organism>
<feature type="domain" description="Secretion system C-terminal sorting" evidence="3">
    <location>
        <begin position="455"/>
        <end position="525"/>
    </location>
</feature>
<comment type="caution">
    <text evidence="4">The sequence shown here is derived from an EMBL/GenBank/DDBJ whole genome shotgun (WGS) entry which is preliminary data.</text>
</comment>
<keyword evidence="5" id="KW-1185">Reference proteome</keyword>
<accession>A0ABV5FBT6</accession>
<protein>
    <submittedName>
        <fullName evidence="4">T9SS type A sorting domain-containing protein</fullName>
    </submittedName>
</protein>
<dbReference type="SUPFAM" id="SSF101898">
    <property type="entry name" value="NHL repeat"/>
    <property type="match status" value="2"/>
</dbReference>
<feature type="signal peptide" evidence="2">
    <location>
        <begin position="1"/>
        <end position="22"/>
    </location>
</feature>
<evidence type="ECO:0000256" key="2">
    <source>
        <dbReference type="SAM" id="SignalP"/>
    </source>
</evidence>
<name>A0ABV5FBT6_9FLAO</name>
<sequence>MKNHYIFLILLFSLLTFGYAQQAGTLDTSFGVDGTVTTSIDNGSDGNYGGDEIYAISLQSDGKIIVAGGAGTSSWYLQRIVARYNSDGSLDTSFGSGGSVLHGDEGTGNVFLASVVQPDDKIVAVGRYKDKFTVSRYLIDGSLDSNFGVGGIVNTDVVEHNEDNAFAVTLQSDGKIIVGGNTYDNSQVPHSMNFALVRYHYDGTLDTSFGANGKVVTDFYGQQDGIHALAIQPDGRILAAGFGVKENEGRNFTIARYTTNGSLDTSFGTGGKVDTDLISDGWGTPQSGEEEIHSIFVLNDGKILVGGSTNSERQQLALAKYHTDGSLDSSFGDNGIVKTETLTKTAIALQDDGKIVATGFTSKPGHGNGFGVARFNSDGSLDTGFGDNGETGTSIGDRRDHIYALAIQPDGKIIVAGGATNMGKRGAVTSFAVARYHGGESLGINDVTDTTWLRVFPNPSTGRFSVETDRLVSNVSITNMLGQEVEHLQFSSEKKNFTMDLSQERKGLYLLTLKGAKGTETKKIVLH</sequence>
<dbReference type="Gene3D" id="2.80.10.50">
    <property type="match status" value="3"/>
</dbReference>
<dbReference type="Pfam" id="PF18962">
    <property type="entry name" value="Por_Secre_tail"/>
    <property type="match status" value="1"/>
</dbReference>
<dbReference type="NCBIfam" id="TIGR04183">
    <property type="entry name" value="Por_Secre_tail"/>
    <property type="match status" value="1"/>
</dbReference>
<dbReference type="EMBL" id="JBHMFC010000034">
    <property type="protein sequence ID" value="MFB9056900.1"/>
    <property type="molecule type" value="Genomic_DNA"/>
</dbReference>
<dbReference type="RefSeq" id="WP_379861112.1">
    <property type="nucleotide sequence ID" value="NZ_JBHMFC010000034.1"/>
</dbReference>
<dbReference type="InterPro" id="IPR026444">
    <property type="entry name" value="Secre_tail"/>
</dbReference>
<evidence type="ECO:0000259" key="3">
    <source>
        <dbReference type="Pfam" id="PF18962"/>
    </source>
</evidence>
<evidence type="ECO:0000313" key="5">
    <source>
        <dbReference type="Proteomes" id="UP001589585"/>
    </source>
</evidence>
<reference evidence="4 5" key="1">
    <citation type="submission" date="2024-09" db="EMBL/GenBank/DDBJ databases">
        <authorList>
            <person name="Sun Q."/>
            <person name="Mori K."/>
        </authorList>
    </citation>
    <scope>NUCLEOTIDE SEQUENCE [LARGE SCALE GENOMIC DNA]</scope>
    <source>
        <strain evidence="4 5">CECT 8622</strain>
    </source>
</reference>
<gene>
    <name evidence="4" type="ORF">ACFFU9_09115</name>
</gene>
<dbReference type="Proteomes" id="UP001589585">
    <property type="component" value="Unassembled WGS sequence"/>
</dbReference>